<organism evidence="3 4">
    <name type="scientific">Pseudopithomyces chartarum</name>
    <dbReference type="NCBI Taxonomy" id="1892770"/>
    <lineage>
        <taxon>Eukaryota</taxon>
        <taxon>Fungi</taxon>
        <taxon>Dikarya</taxon>
        <taxon>Ascomycota</taxon>
        <taxon>Pezizomycotina</taxon>
        <taxon>Dothideomycetes</taxon>
        <taxon>Pleosporomycetidae</taxon>
        <taxon>Pleosporales</taxon>
        <taxon>Massarineae</taxon>
        <taxon>Didymosphaeriaceae</taxon>
        <taxon>Pseudopithomyces</taxon>
    </lineage>
</organism>
<dbReference type="SUPFAM" id="SSF50630">
    <property type="entry name" value="Acid proteases"/>
    <property type="match status" value="1"/>
</dbReference>
<dbReference type="AlphaFoldDB" id="A0AAN6RMV7"/>
<keyword evidence="4" id="KW-1185">Reference proteome</keyword>
<dbReference type="Pfam" id="PF00026">
    <property type="entry name" value="Asp"/>
    <property type="match status" value="1"/>
</dbReference>
<proteinExistence type="predicted"/>
<sequence>MVGLCISRAVAPYEVKFEDDWINVPDGPWASYKIRLGSDDKGNGGQRLPMFPGFSVPGIVAPVKAPFCSGNQSLRSECLTQQTLEPSSSQYWTAEGSMDTLSVFQLERVAEQGQNYTLYGTDSVGLPVANVVKERIEPSNMVVTSASMSFFTGILGLSNANLVYKDEIFRPIPLVTKLQAHPRISFSYTAGSYGRGKFPPSLVFGGYDAYRIDPSTTLEVDIWQTWSPSESRWWQLEVTVALFQIEMTGIAEERPMISEWAGLSVVLDPITPYLWLPVWICEHFEAAFGIEWNETQQLYFLNASAHERLRRFNPRVYFGLSSSKDDGRTKIFELPYSAFDLNVTYPLVETKTFFFPLKRVVSTNHYVLGRTFFQEAHISVDYDLGYFNLSRANFSTDSHIVPIREEFMGDNSSRITGIGIGSLLGLLAFFVIVVGLYWNLKLKPSLNRPPKQQIEHKAQLHGRAIPWVELLPKERTELETKEGIVEMTGSPLEGVVLHEMDAGSLPACKS</sequence>
<evidence type="ECO:0000259" key="2">
    <source>
        <dbReference type="Pfam" id="PF00026"/>
    </source>
</evidence>
<keyword evidence="1" id="KW-0472">Membrane</keyword>
<dbReference type="Gene3D" id="2.40.70.10">
    <property type="entry name" value="Acid Proteases"/>
    <property type="match status" value="1"/>
</dbReference>
<keyword evidence="1" id="KW-1133">Transmembrane helix</keyword>
<dbReference type="Proteomes" id="UP001280581">
    <property type="component" value="Unassembled WGS sequence"/>
</dbReference>
<dbReference type="EMBL" id="WVTA01000001">
    <property type="protein sequence ID" value="KAK3216549.1"/>
    <property type="molecule type" value="Genomic_DNA"/>
</dbReference>
<reference evidence="3 4" key="1">
    <citation type="submission" date="2021-02" db="EMBL/GenBank/DDBJ databases">
        <title>Genome assembly of Pseudopithomyces chartarum.</title>
        <authorList>
            <person name="Jauregui R."/>
            <person name="Singh J."/>
            <person name="Voisey C."/>
        </authorList>
    </citation>
    <scope>NUCLEOTIDE SEQUENCE [LARGE SCALE GENOMIC DNA]</scope>
    <source>
        <strain evidence="3 4">AGR01</strain>
    </source>
</reference>
<keyword evidence="1" id="KW-0812">Transmembrane</keyword>
<evidence type="ECO:0000313" key="4">
    <source>
        <dbReference type="Proteomes" id="UP001280581"/>
    </source>
</evidence>
<evidence type="ECO:0000313" key="3">
    <source>
        <dbReference type="EMBL" id="KAK3216549.1"/>
    </source>
</evidence>
<name>A0AAN6RMV7_9PLEO</name>
<gene>
    <name evidence="3" type="ORF">GRF29_1g129279</name>
</gene>
<comment type="caution">
    <text evidence="3">The sequence shown here is derived from an EMBL/GenBank/DDBJ whole genome shotgun (WGS) entry which is preliminary data.</text>
</comment>
<dbReference type="InterPro" id="IPR021109">
    <property type="entry name" value="Peptidase_aspartic_dom_sf"/>
</dbReference>
<dbReference type="InterPro" id="IPR033121">
    <property type="entry name" value="PEPTIDASE_A1"/>
</dbReference>
<feature type="transmembrane region" description="Helical" evidence="1">
    <location>
        <begin position="415"/>
        <end position="438"/>
    </location>
</feature>
<accession>A0AAN6RMV7</accession>
<protein>
    <recommendedName>
        <fullName evidence="2">Peptidase A1 domain-containing protein</fullName>
    </recommendedName>
</protein>
<feature type="domain" description="Peptidase A1" evidence="2">
    <location>
        <begin position="75"/>
        <end position="383"/>
    </location>
</feature>
<evidence type="ECO:0000256" key="1">
    <source>
        <dbReference type="SAM" id="Phobius"/>
    </source>
</evidence>